<reference evidence="2 3" key="1">
    <citation type="submission" date="2021-12" db="EMBL/GenBank/DDBJ databases">
        <title>Genome seq of p7.</title>
        <authorList>
            <person name="Seo T."/>
        </authorList>
    </citation>
    <scope>NUCLEOTIDE SEQUENCE [LARGE SCALE GENOMIC DNA]</scope>
    <source>
        <strain evidence="2 3">P7</strain>
    </source>
</reference>
<feature type="signal peptide" evidence="1">
    <location>
        <begin position="1"/>
        <end position="41"/>
    </location>
</feature>
<sequence>MKRKPSFARRLRARHPQALLRTLCGPLLALPALLGSLPAGAAVRFTVTDLGTLGGSNSGAAGINAAGDVVGSSTTRGDAARHAVLWQAGGMRDLGTLGGSLSYANGINDAGQVVGYSDTGGNAGHAFLWQAGNLQDLGTVGGTYSSAFGINANGQVVGYSDIRGDARQHPFLWQTGNMQDLGSLGGIYSTARAINAAGQVVGDSDTSANTTHAFLWQTGAMQDLGSLAGNGSVGYAINATGLVAGSSYAANGNLHAVLWRSGAIQDLGTLGGASSQGYGINAAGQVVGTSSTVSGESRGFLATAQGGITDLNALLPAGSGATVTRANGINDAGQIAATARMTTGQAHAVLLTPTGSIAWLTGGAGGSFADGANWEQGFAPSRFLDAVVAPAGRQTIQASTDTAVKSLSLGSAAGGSGRPQLLLQYGAQLTATGGVTVQATGTLAGDGTIRGDLVNRGTVRADNLSVTGSFSNAGLVEGDGHLNASLDNTASGMVRSGAGQALQITGASHRNAGTMEAADGGVLEFGGQLDNAASGRIFLKNGQLRLSGGANNAGQIDVTFGTSDVHGAVTTVSGGRIALSGNSDTTFYDTVDVRSGGELRVSSGSTAVFFGQVLQRTGAIFSGTGSKFYEGGLSVGASPGLGVDSGDVAFGSGNVYLAEIGGLAPGSGFDKYEVAGTLGFGGVLKVVWWNHFAGQAGQRFDLFDWGRSEGSFSQIDLSGAPLAAGLKWDTSKLYSSGELSISAVPEPATPALWLVGLLPLIHGMRRRQAGASTGAAA</sequence>
<proteinExistence type="predicted"/>
<dbReference type="Proteomes" id="UP001201463">
    <property type="component" value="Unassembled WGS sequence"/>
</dbReference>
<feature type="chain" id="PRO_5045367589" description="Extracellular repeat, HAF family" evidence="1">
    <location>
        <begin position="42"/>
        <end position="777"/>
    </location>
</feature>
<dbReference type="InterPro" id="IPR014262">
    <property type="entry name" value="HAF_rpt"/>
</dbReference>
<accession>A0ABS8XHH4</accession>
<keyword evidence="1" id="KW-0732">Signal</keyword>
<dbReference type="EMBL" id="JAJTWT010000005">
    <property type="protein sequence ID" value="MCE4538291.1"/>
    <property type="molecule type" value="Genomic_DNA"/>
</dbReference>
<evidence type="ECO:0000313" key="2">
    <source>
        <dbReference type="EMBL" id="MCE4538291.1"/>
    </source>
</evidence>
<dbReference type="RefSeq" id="WP_233392731.1">
    <property type="nucleotide sequence ID" value="NZ_JAJTWT010000005.1"/>
</dbReference>
<evidence type="ECO:0008006" key="4">
    <source>
        <dbReference type="Google" id="ProtNLM"/>
    </source>
</evidence>
<evidence type="ECO:0000313" key="3">
    <source>
        <dbReference type="Proteomes" id="UP001201463"/>
    </source>
</evidence>
<protein>
    <recommendedName>
        <fullName evidence="4">Extracellular repeat, HAF family</fullName>
    </recommendedName>
</protein>
<keyword evidence="3" id="KW-1185">Reference proteome</keyword>
<comment type="caution">
    <text evidence="2">The sequence shown here is derived from an EMBL/GenBank/DDBJ whole genome shotgun (WGS) entry which is preliminary data.</text>
</comment>
<name>A0ABS8XHH4_9BURK</name>
<gene>
    <name evidence="2" type="ORF">LXT12_13620</name>
</gene>
<dbReference type="NCBIfam" id="TIGR02913">
    <property type="entry name" value="HAF_rpt"/>
    <property type="match status" value="6"/>
</dbReference>
<evidence type="ECO:0000256" key="1">
    <source>
        <dbReference type="SAM" id="SignalP"/>
    </source>
</evidence>
<organism evidence="2 3">
    <name type="scientific">Pelomonas caseinilytica</name>
    <dbReference type="NCBI Taxonomy" id="2906763"/>
    <lineage>
        <taxon>Bacteria</taxon>
        <taxon>Pseudomonadati</taxon>
        <taxon>Pseudomonadota</taxon>
        <taxon>Betaproteobacteria</taxon>
        <taxon>Burkholderiales</taxon>
        <taxon>Sphaerotilaceae</taxon>
        <taxon>Roseateles</taxon>
    </lineage>
</organism>